<comment type="subunit">
    <text evidence="3">Homodimer.</text>
</comment>
<evidence type="ECO:0000256" key="4">
    <source>
        <dbReference type="ARBA" id="ARBA00019397"/>
    </source>
</evidence>
<dbReference type="Pfam" id="PF00121">
    <property type="entry name" value="TIM"/>
    <property type="match status" value="1"/>
</dbReference>
<dbReference type="PROSITE" id="PS51440">
    <property type="entry name" value="TIM_2"/>
    <property type="match status" value="1"/>
</dbReference>
<dbReference type="GO" id="GO:0019563">
    <property type="term" value="P:glycerol catabolic process"/>
    <property type="evidence" value="ECO:0007669"/>
    <property type="project" value="TreeGrafter"/>
</dbReference>
<evidence type="ECO:0000256" key="3">
    <source>
        <dbReference type="ARBA" id="ARBA00011738"/>
    </source>
</evidence>
<evidence type="ECO:0000256" key="6">
    <source>
        <dbReference type="ARBA" id="ARBA00023235"/>
    </source>
</evidence>
<sequence length="181" mass="20331">MYLRDEPIPYPLIYVVTCYPNELMHLLQKAVDTEKELIGEKIKYALSEGLNILVCSGETKEDKDSGKADDVIRRQIINITENVDKNQWNKIVIAYEAFWTVGTGQSLPVKEAQRILKSIRSIIAERVSQHIAEQARLIYAGSVNTENCKEFAAQPDIDGLLVGGASLKPEFVDIINVAKRI</sequence>
<evidence type="ECO:0000256" key="1">
    <source>
        <dbReference type="ARBA" id="ARBA00004680"/>
    </source>
</evidence>
<keyword evidence="7" id="KW-0324">Glycolysis</keyword>
<evidence type="ECO:0000256" key="7">
    <source>
        <dbReference type="RuleBase" id="RU363013"/>
    </source>
</evidence>
<comment type="catalytic activity">
    <reaction evidence="7">
        <text>D-glyceraldehyde 3-phosphate = dihydroxyacetone phosphate</text>
        <dbReference type="Rhea" id="RHEA:18585"/>
        <dbReference type="ChEBI" id="CHEBI:57642"/>
        <dbReference type="ChEBI" id="CHEBI:59776"/>
        <dbReference type="EC" id="5.3.1.1"/>
    </reaction>
</comment>
<dbReference type="GO" id="GO:0005829">
    <property type="term" value="C:cytosol"/>
    <property type="evidence" value="ECO:0007669"/>
    <property type="project" value="TreeGrafter"/>
</dbReference>
<evidence type="ECO:0000256" key="2">
    <source>
        <dbReference type="ARBA" id="ARBA00007422"/>
    </source>
</evidence>
<dbReference type="PANTHER" id="PTHR21139:SF2">
    <property type="entry name" value="TRIOSEPHOSPHATE ISOMERASE"/>
    <property type="match status" value="1"/>
</dbReference>
<keyword evidence="6 7" id="KW-0413">Isomerase</keyword>
<dbReference type="SUPFAM" id="SSF51351">
    <property type="entry name" value="Triosephosphate isomerase (TIM)"/>
    <property type="match status" value="1"/>
</dbReference>
<dbReference type="PANTHER" id="PTHR21139">
    <property type="entry name" value="TRIOSEPHOSPHATE ISOMERASE"/>
    <property type="match status" value="1"/>
</dbReference>
<gene>
    <name evidence="8" type="ORF">FSP39_023503</name>
</gene>
<evidence type="ECO:0000313" key="8">
    <source>
        <dbReference type="EMBL" id="KAK3103994.1"/>
    </source>
</evidence>
<keyword evidence="5 7" id="KW-0312">Gluconeogenesis</keyword>
<dbReference type="Proteomes" id="UP001186944">
    <property type="component" value="Unassembled WGS sequence"/>
</dbReference>
<dbReference type="InterPro" id="IPR013785">
    <property type="entry name" value="Aldolase_TIM"/>
</dbReference>
<organism evidence="8 9">
    <name type="scientific">Pinctada imbricata</name>
    <name type="common">Atlantic pearl-oyster</name>
    <name type="synonym">Pinctada martensii</name>
    <dbReference type="NCBI Taxonomy" id="66713"/>
    <lineage>
        <taxon>Eukaryota</taxon>
        <taxon>Metazoa</taxon>
        <taxon>Spiralia</taxon>
        <taxon>Lophotrochozoa</taxon>
        <taxon>Mollusca</taxon>
        <taxon>Bivalvia</taxon>
        <taxon>Autobranchia</taxon>
        <taxon>Pteriomorphia</taxon>
        <taxon>Pterioida</taxon>
        <taxon>Pterioidea</taxon>
        <taxon>Pteriidae</taxon>
        <taxon>Pinctada</taxon>
    </lineage>
</organism>
<comment type="pathway">
    <text evidence="1 7">Carbohydrate degradation; glycolysis; D-glyceraldehyde 3-phosphate from glycerone phosphate: step 1/1.</text>
</comment>
<dbReference type="GO" id="GO:0006096">
    <property type="term" value="P:glycolytic process"/>
    <property type="evidence" value="ECO:0007669"/>
    <property type="project" value="UniProtKB-KW"/>
</dbReference>
<comment type="caution">
    <text evidence="8">The sequence shown here is derived from an EMBL/GenBank/DDBJ whole genome shotgun (WGS) entry which is preliminary data.</text>
</comment>
<dbReference type="GO" id="GO:0006094">
    <property type="term" value="P:gluconeogenesis"/>
    <property type="evidence" value="ECO:0007669"/>
    <property type="project" value="UniProtKB-KW"/>
</dbReference>
<dbReference type="InterPro" id="IPR000652">
    <property type="entry name" value="Triosephosphate_isomerase"/>
</dbReference>
<comment type="pathway">
    <text evidence="7">Carbohydrate biosynthesis; gluconeogenesis.</text>
</comment>
<dbReference type="GO" id="GO:0046166">
    <property type="term" value="P:glyceraldehyde-3-phosphate biosynthetic process"/>
    <property type="evidence" value="ECO:0007669"/>
    <property type="project" value="TreeGrafter"/>
</dbReference>
<comment type="similarity">
    <text evidence="2 7">Belongs to the triosephosphate isomerase family.</text>
</comment>
<accession>A0AA89C7G9</accession>
<dbReference type="InterPro" id="IPR035990">
    <property type="entry name" value="TIM_sf"/>
</dbReference>
<keyword evidence="9" id="KW-1185">Reference proteome</keyword>
<dbReference type="AlphaFoldDB" id="A0AA89C7G9"/>
<evidence type="ECO:0000256" key="5">
    <source>
        <dbReference type="ARBA" id="ARBA00022432"/>
    </source>
</evidence>
<reference evidence="8" key="1">
    <citation type="submission" date="2019-08" db="EMBL/GenBank/DDBJ databases">
        <title>The improved chromosome-level genome for the pearl oyster Pinctada fucata martensii using PacBio sequencing and Hi-C.</title>
        <authorList>
            <person name="Zheng Z."/>
        </authorList>
    </citation>
    <scope>NUCLEOTIDE SEQUENCE</scope>
    <source>
        <strain evidence="8">ZZ-2019</strain>
        <tissue evidence="8">Adductor muscle</tissue>
    </source>
</reference>
<dbReference type="GO" id="GO:0004807">
    <property type="term" value="F:triose-phosphate isomerase activity"/>
    <property type="evidence" value="ECO:0007669"/>
    <property type="project" value="UniProtKB-EC"/>
</dbReference>
<dbReference type="EMBL" id="VSWD01000005">
    <property type="protein sequence ID" value="KAK3103994.1"/>
    <property type="molecule type" value="Genomic_DNA"/>
</dbReference>
<protein>
    <recommendedName>
        <fullName evidence="4 7">Triosephosphate isomerase</fullName>
        <ecNumber evidence="7">5.3.1.1</ecNumber>
    </recommendedName>
</protein>
<name>A0AA89C7G9_PINIB</name>
<evidence type="ECO:0000313" key="9">
    <source>
        <dbReference type="Proteomes" id="UP001186944"/>
    </source>
</evidence>
<proteinExistence type="inferred from homology"/>
<dbReference type="EC" id="5.3.1.1" evidence="7"/>
<dbReference type="Gene3D" id="3.20.20.70">
    <property type="entry name" value="Aldolase class I"/>
    <property type="match status" value="1"/>
</dbReference>
<dbReference type="CDD" id="cd00311">
    <property type="entry name" value="TIM"/>
    <property type="match status" value="1"/>
</dbReference>